<evidence type="ECO:0000256" key="5">
    <source>
        <dbReference type="ARBA" id="ARBA00013213"/>
    </source>
</evidence>
<dbReference type="EMBL" id="LSQZ01000023">
    <property type="protein sequence ID" value="KXI13426.1"/>
    <property type="molecule type" value="Genomic_DNA"/>
</dbReference>
<dbReference type="SUPFAM" id="SSF55347">
    <property type="entry name" value="Glyceraldehyde-3-phosphate dehydrogenase-like, C-terminal domain"/>
    <property type="match status" value="1"/>
</dbReference>
<dbReference type="SUPFAM" id="SSF51735">
    <property type="entry name" value="NAD(P)-binding Rossmann-fold domains"/>
    <property type="match status" value="1"/>
</dbReference>
<evidence type="ECO:0000256" key="17">
    <source>
        <dbReference type="PIRSR" id="PIRSR000098-2"/>
    </source>
</evidence>
<organism evidence="20 22">
    <name type="scientific">Peptostreptococcus anaerobius</name>
    <dbReference type="NCBI Taxonomy" id="1261"/>
    <lineage>
        <taxon>Bacteria</taxon>
        <taxon>Bacillati</taxon>
        <taxon>Bacillota</taxon>
        <taxon>Clostridia</taxon>
        <taxon>Peptostreptococcales</taxon>
        <taxon>Peptostreptococcaceae</taxon>
        <taxon>Peptostreptococcus</taxon>
    </lineage>
</organism>
<keyword evidence="7" id="KW-0028">Amino-acid biosynthesis</keyword>
<dbReference type="GO" id="GO:0050661">
    <property type="term" value="F:NADP binding"/>
    <property type="evidence" value="ECO:0007669"/>
    <property type="project" value="InterPro"/>
</dbReference>
<evidence type="ECO:0000256" key="7">
    <source>
        <dbReference type="ARBA" id="ARBA00022605"/>
    </source>
</evidence>
<sequence length="432" mass="47529">MKELQVGIFGLGTVGSGTVDILTNNKEIIQTSTTTPVRVKTVCVKDTSKQRKVNLHGSKLTSDPNDILDDPEIDIVVEVMGGIEYSKSVIEQAFKKGKHVVSANKDLIALYGKELTDMARKHNCHFFFEAAVAGGIPILRALQFSLIGNQIQKIGGIINGSTNYILTRMQVEELSLDKIIDDAKRLGYLEADPSADLEGYDAARKCAILASIAFNNLVTFDQVYVSGINNITLEDIKYAKNLGYTIKLLAIAENTESGIVARVHPCLIPSSHPLAGVMYSFNAVYVICDKLGETMFYGKGAGDLPTGSAVVNDIASIAKNISFNQKPEYGYKILNESRVLSIDEQSFSYYLRLNVQKNLINISDVLNIFDKYKITIKTLDKFEKKQNGNSSLDYIITTGTSLEESFNKAVKEIEDLSSINGKAKIIRIERGL</sequence>
<dbReference type="PATRIC" id="fig|1261.5.peg.741"/>
<evidence type="ECO:0000313" key="22">
    <source>
        <dbReference type="Proteomes" id="UP000070326"/>
    </source>
</evidence>
<dbReference type="InterPro" id="IPR005106">
    <property type="entry name" value="Asp/hSer_DH_NAD-bd"/>
</dbReference>
<reference evidence="21 23" key="2">
    <citation type="submission" date="2018-06" db="EMBL/GenBank/DDBJ databases">
        <authorList>
            <consortium name="Pathogen Informatics"/>
            <person name="Doyle S."/>
        </authorList>
    </citation>
    <scope>NUCLEOTIDE SEQUENCE [LARGE SCALE GENOMIC DNA]</scope>
    <source>
        <strain evidence="21 23">NCTC11460</strain>
    </source>
</reference>
<dbReference type="PANTHER" id="PTHR43331:SF1">
    <property type="entry name" value="HOMOSERINE DEHYDROGENASE"/>
    <property type="match status" value="1"/>
</dbReference>
<dbReference type="Pfam" id="PF03447">
    <property type="entry name" value="NAD_binding_3"/>
    <property type="match status" value="1"/>
</dbReference>
<keyword evidence="11 21" id="KW-0560">Oxidoreductase</keyword>
<dbReference type="Pfam" id="PF00742">
    <property type="entry name" value="Homoserine_dh"/>
    <property type="match status" value="1"/>
</dbReference>
<evidence type="ECO:0000256" key="9">
    <source>
        <dbReference type="ARBA" id="ARBA00022723"/>
    </source>
</evidence>
<dbReference type="GO" id="GO:0046872">
    <property type="term" value="F:metal ion binding"/>
    <property type="evidence" value="ECO:0007669"/>
    <property type="project" value="UniProtKB-KW"/>
</dbReference>
<dbReference type="PIRSF" id="PIRSF000098">
    <property type="entry name" value="Homoser_dehydrog"/>
    <property type="match status" value="1"/>
</dbReference>
<feature type="domain" description="Aspartate/homoserine dehydrogenase NAD-binding" evidence="19">
    <location>
        <begin position="10"/>
        <end position="129"/>
    </location>
</feature>
<dbReference type="eggNOG" id="COG0460">
    <property type="taxonomic scope" value="Bacteria"/>
</dbReference>
<protein>
    <recommendedName>
        <fullName evidence="6">Homoserine dehydrogenase</fullName>
        <ecNumber evidence="5">1.1.1.3</ecNumber>
    </recommendedName>
</protein>
<dbReference type="InterPro" id="IPR036291">
    <property type="entry name" value="NAD(P)-bd_dom_sf"/>
</dbReference>
<gene>
    <name evidence="21" type="primary">hom</name>
    <name evidence="20" type="ORF">HMPREF3195_00735</name>
    <name evidence="21" type="ORF">NCTC11460_00082</name>
</gene>
<comment type="cofactor">
    <cofactor evidence="1">
        <name>a metal cation</name>
        <dbReference type="ChEBI" id="CHEBI:25213"/>
    </cofactor>
</comment>
<keyword evidence="13" id="KW-0915">Sodium</keyword>
<dbReference type="GO" id="GO:0009086">
    <property type="term" value="P:methionine biosynthetic process"/>
    <property type="evidence" value="ECO:0007669"/>
    <property type="project" value="UniProtKB-KW"/>
</dbReference>
<dbReference type="PANTHER" id="PTHR43331">
    <property type="entry name" value="HOMOSERINE DEHYDROGENASE"/>
    <property type="match status" value="1"/>
</dbReference>
<dbReference type="Gene3D" id="3.40.50.720">
    <property type="entry name" value="NAD(P)-binding Rossmann-like Domain"/>
    <property type="match status" value="1"/>
</dbReference>
<evidence type="ECO:0000256" key="15">
    <source>
        <dbReference type="ARBA" id="ARBA00048841"/>
    </source>
</evidence>
<dbReference type="Gene3D" id="3.30.70.260">
    <property type="match status" value="1"/>
</dbReference>
<evidence type="ECO:0000256" key="16">
    <source>
        <dbReference type="PIRSR" id="PIRSR000098-1"/>
    </source>
</evidence>
<dbReference type="Gene3D" id="3.30.360.10">
    <property type="entry name" value="Dihydrodipicolinate Reductase, domain 2"/>
    <property type="match status" value="1"/>
</dbReference>
<evidence type="ECO:0000313" key="20">
    <source>
        <dbReference type="EMBL" id="KXI13426.1"/>
    </source>
</evidence>
<feature type="binding site" evidence="17">
    <location>
        <position position="190"/>
    </location>
    <ligand>
        <name>L-homoserine</name>
        <dbReference type="ChEBI" id="CHEBI:57476"/>
    </ligand>
</feature>
<dbReference type="EC" id="1.1.1.3" evidence="5"/>
<accession>A0A135YVJ3</accession>
<dbReference type="FunFam" id="3.30.360.10:FF:000005">
    <property type="entry name" value="Homoserine dehydrogenase"/>
    <property type="match status" value="1"/>
</dbReference>
<dbReference type="Proteomes" id="UP000255101">
    <property type="component" value="Unassembled WGS sequence"/>
</dbReference>
<feature type="active site" description="Proton donor" evidence="16">
    <location>
        <position position="205"/>
    </location>
</feature>
<evidence type="ECO:0000256" key="12">
    <source>
        <dbReference type="ARBA" id="ARBA00023027"/>
    </source>
</evidence>
<keyword evidence="9" id="KW-0479">Metal-binding</keyword>
<dbReference type="STRING" id="1261.HMPREF3195_00735"/>
<name>A0A135YVJ3_9FIRM</name>
<proteinExistence type="inferred from homology"/>
<dbReference type="RefSeq" id="WP_002843151.1">
    <property type="nucleotide sequence ID" value="NZ_CAMPYD010000028.1"/>
</dbReference>
<dbReference type="InterPro" id="IPR016204">
    <property type="entry name" value="HDH"/>
</dbReference>
<dbReference type="UniPathway" id="UPA00051">
    <property type="reaction ID" value="UER00465"/>
</dbReference>
<evidence type="ECO:0000313" key="21">
    <source>
        <dbReference type="EMBL" id="SUB60204.1"/>
    </source>
</evidence>
<comment type="pathway">
    <text evidence="3">Amino-acid biosynthesis; L-methionine biosynthesis via de novo pathway; L-homoserine from L-aspartate: step 3/3.</text>
</comment>
<evidence type="ECO:0000256" key="11">
    <source>
        <dbReference type="ARBA" id="ARBA00023002"/>
    </source>
</evidence>
<evidence type="ECO:0000313" key="23">
    <source>
        <dbReference type="Proteomes" id="UP000255101"/>
    </source>
</evidence>
<dbReference type="EMBL" id="UGTB01000004">
    <property type="protein sequence ID" value="SUB60204.1"/>
    <property type="molecule type" value="Genomic_DNA"/>
</dbReference>
<dbReference type="GO" id="GO:0009088">
    <property type="term" value="P:threonine biosynthetic process"/>
    <property type="evidence" value="ECO:0007669"/>
    <property type="project" value="UniProtKB-UniPathway"/>
</dbReference>
<keyword evidence="8" id="KW-0791">Threonine biosynthesis</keyword>
<feature type="domain" description="Homoserine dehydrogenase catalytic" evidence="18">
    <location>
        <begin position="137"/>
        <end position="314"/>
    </location>
</feature>
<dbReference type="NCBIfam" id="NF004976">
    <property type="entry name" value="PRK06349.1"/>
    <property type="match status" value="1"/>
</dbReference>
<comment type="similarity">
    <text evidence="4">Belongs to the homoserine dehydrogenase family.</text>
</comment>
<evidence type="ECO:0000259" key="19">
    <source>
        <dbReference type="Pfam" id="PF03447"/>
    </source>
</evidence>
<reference evidence="20 22" key="1">
    <citation type="submission" date="2016-02" db="EMBL/GenBank/DDBJ databases">
        <authorList>
            <person name="Wen L."/>
            <person name="He K."/>
            <person name="Yang H."/>
        </authorList>
    </citation>
    <scope>NUCLEOTIDE SEQUENCE [LARGE SCALE GENOMIC DNA]</scope>
    <source>
        <strain evidence="20 22">MJR8628A</strain>
    </source>
</reference>
<dbReference type="InterPro" id="IPR001342">
    <property type="entry name" value="HDH_cat"/>
</dbReference>
<evidence type="ECO:0000256" key="13">
    <source>
        <dbReference type="ARBA" id="ARBA00023053"/>
    </source>
</evidence>
<dbReference type="AlphaFoldDB" id="A0A135YVJ3"/>
<dbReference type="UniPathway" id="UPA00050">
    <property type="reaction ID" value="UER00063"/>
</dbReference>
<comment type="catalytic activity">
    <reaction evidence="15">
        <text>L-homoserine + NADP(+) = L-aspartate 4-semialdehyde + NADPH + H(+)</text>
        <dbReference type="Rhea" id="RHEA:15761"/>
        <dbReference type="ChEBI" id="CHEBI:15378"/>
        <dbReference type="ChEBI" id="CHEBI:57476"/>
        <dbReference type="ChEBI" id="CHEBI:57783"/>
        <dbReference type="ChEBI" id="CHEBI:58349"/>
        <dbReference type="ChEBI" id="CHEBI:537519"/>
        <dbReference type="EC" id="1.1.1.3"/>
    </reaction>
    <physiologicalReaction direction="right-to-left" evidence="15">
        <dbReference type="Rhea" id="RHEA:15763"/>
    </physiologicalReaction>
</comment>
<dbReference type="GO" id="GO:0004412">
    <property type="term" value="F:homoserine dehydrogenase activity"/>
    <property type="evidence" value="ECO:0007669"/>
    <property type="project" value="UniProtKB-EC"/>
</dbReference>
<feature type="binding site" evidence="17">
    <location>
        <position position="105"/>
    </location>
    <ligand>
        <name>NADPH</name>
        <dbReference type="ChEBI" id="CHEBI:57783"/>
    </ligand>
</feature>
<keyword evidence="14" id="KW-0486">Methionine biosynthesis</keyword>
<evidence type="ECO:0000256" key="10">
    <source>
        <dbReference type="ARBA" id="ARBA00022857"/>
    </source>
</evidence>
<evidence type="ECO:0000256" key="4">
    <source>
        <dbReference type="ARBA" id="ARBA00006753"/>
    </source>
</evidence>
<dbReference type="Proteomes" id="UP000070326">
    <property type="component" value="Unassembled WGS sequence"/>
</dbReference>
<evidence type="ECO:0000259" key="18">
    <source>
        <dbReference type="Pfam" id="PF00742"/>
    </source>
</evidence>
<evidence type="ECO:0000256" key="8">
    <source>
        <dbReference type="ARBA" id="ARBA00022697"/>
    </source>
</evidence>
<evidence type="ECO:0000256" key="14">
    <source>
        <dbReference type="ARBA" id="ARBA00023167"/>
    </source>
</evidence>
<comment type="pathway">
    <text evidence="2">Amino-acid biosynthesis; L-threonine biosynthesis; L-threonine from L-aspartate: step 3/5.</text>
</comment>
<evidence type="ECO:0000256" key="2">
    <source>
        <dbReference type="ARBA" id="ARBA00005056"/>
    </source>
</evidence>
<keyword evidence="10 17" id="KW-0521">NADP</keyword>
<keyword evidence="12" id="KW-0520">NAD</keyword>
<evidence type="ECO:0000256" key="6">
    <source>
        <dbReference type="ARBA" id="ARBA00013376"/>
    </source>
</evidence>
<evidence type="ECO:0000256" key="3">
    <source>
        <dbReference type="ARBA" id="ARBA00005062"/>
    </source>
</evidence>
<evidence type="ECO:0000256" key="1">
    <source>
        <dbReference type="ARBA" id="ARBA00001920"/>
    </source>
</evidence>
<dbReference type="FunFam" id="3.40.50.720:FF:000062">
    <property type="entry name" value="Homoserine dehydrogenase"/>
    <property type="match status" value="1"/>
</dbReference>
<dbReference type="GeneID" id="79842249"/>